<keyword evidence="1" id="KW-0805">Transcription regulation</keyword>
<feature type="region of interest" description="Disordered" evidence="5">
    <location>
        <begin position="283"/>
        <end position="312"/>
    </location>
</feature>
<gene>
    <name evidence="8" type="ORF">EYF70_15990</name>
    <name evidence="7" type="ORF">GCM10007387_48020</name>
</gene>
<evidence type="ECO:0000259" key="6">
    <source>
        <dbReference type="PROSITE" id="PS01124"/>
    </source>
</evidence>
<dbReference type="PANTHER" id="PTHR43280:SF32">
    <property type="entry name" value="TRANSCRIPTIONAL REGULATORY PROTEIN"/>
    <property type="match status" value="1"/>
</dbReference>
<accession>A0A411X015</accession>
<dbReference type="GO" id="GO:0043565">
    <property type="term" value="F:sequence-specific DNA binding"/>
    <property type="evidence" value="ECO:0007669"/>
    <property type="project" value="InterPro"/>
</dbReference>
<feature type="domain" description="HTH araC/xylS-type" evidence="6">
    <location>
        <begin position="189"/>
        <end position="287"/>
    </location>
</feature>
<reference evidence="7" key="1">
    <citation type="journal article" date="2014" name="Int. J. Syst. Evol. Microbiol.">
        <title>Complete genome sequence of Corynebacterium casei LMG S-19264T (=DSM 44701T), isolated from a smear-ripened cheese.</title>
        <authorList>
            <consortium name="US DOE Joint Genome Institute (JGI-PGF)"/>
            <person name="Walter F."/>
            <person name="Albersmeier A."/>
            <person name="Kalinowski J."/>
            <person name="Ruckert C."/>
        </authorList>
    </citation>
    <scope>NUCLEOTIDE SEQUENCE</scope>
    <source>
        <strain evidence="7">KCTC 12343</strain>
    </source>
</reference>
<keyword evidence="2" id="KW-0238">DNA-binding</keyword>
<evidence type="ECO:0000256" key="1">
    <source>
        <dbReference type="ARBA" id="ARBA00023015"/>
    </source>
</evidence>
<protein>
    <submittedName>
        <fullName evidence="7">AraC family transcriptional regulator</fullName>
    </submittedName>
    <submittedName>
        <fullName evidence="8">Helix-turn-helix domain-containing protein</fullName>
    </submittedName>
</protein>
<evidence type="ECO:0000256" key="3">
    <source>
        <dbReference type="ARBA" id="ARBA00023159"/>
    </source>
</evidence>
<dbReference type="RefSeq" id="WP_131146300.1">
    <property type="nucleotide sequence ID" value="NZ_BMWV01000013.1"/>
</dbReference>
<dbReference type="InterPro" id="IPR018060">
    <property type="entry name" value="HTH_AraC"/>
</dbReference>
<dbReference type="SMART" id="SM00342">
    <property type="entry name" value="HTH_ARAC"/>
    <property type="match status" value="1"/>
</dbReference>
<sequence length="312" mass="35494">MNILPNEIPQFALYGENTPIDNAEFVHIELIETRSRLHDWHIGPHTHRGLFQVLFLMGGHVSAQVENMLWECDGPTVITIHPSVVHAFDFSTEAQGYVLTMDQNVVLSVDLFAPLFLRPQAMRLHENAMVQDRLAALLHQLMQEAAGPRYGQALMVEWLARSVLLLLVRLETERRMADQSGHVEFELFSRFRALVEEHFREQWLVGRYADALRVTAARLNRLCVKLAGKSAFEMAQDRLMLEACRKLTYVPTSVATIGYELGFQDPAYFSRLFRKRLGLTPKQYREQTRNSTRQHPDLATLPAAGAAGMPGS</sequence>
<dbReference type="InterPro" id="IPR047264">
    <property type="entry name" value="Cupin_HpaA-like_N"/>
</dbReference>
<dbReference type="SUPFAM" id="SSF51215">
    <property type="entry name" value="Regulatory protein AraC"/>
    <property type="match status" value="1"/>
</dbReference>
<dbReference type="InterPro" id="IPR009057">
    <property type="entry name" value="Homeodomain-like_sf"/>
</dbReference>
<dbReference type="PRINTS" id="PR00032">
    <property type="entry name" value="HTHARAC"/>
</dbReference>
<dbReference type="Pfam" id="PF12833">
    <property type="entry name" value="HTH_18"/>
    <property type="match status" value="1"/>
</dbReference>
<name>A0A411X015_9BURK</name>
<evidence type="ECO:0000313" key="7">
    <source>
        <dbReference type="EMBL" id="GGY59884.1"/>
    </source>
</evidence>
<dbReference type="GO" id="GO:0003700">
    <property type="term" value="F:DNA-binding transcription factor activity"/>
    <property type="evidence" value="ECO:0007669"/>
    <property type="project" value="InterPro"/>
</dbReference>
<dbReference type="InterPro" id="IPR003313">
    <property type="entry name" value="AraC-bd"/>
</dbReference>
<evidence type="ECO:0000256" key="5">
    <source>
        <dbReference type="SAM" id="MobiDB-lite"/>
    </source>
</evidence>
<evidence type="ECO:0000313" key="9">
    <source>
        <dbReference type="Proteomes" id="UP000292307"/>
    </source>
</evidence>
<evidence type="ECO:0000256" key="2">
    <source>
        <dbReference type="ARBA" id="ARBA00023125"/>
    </source>
</evidence>
<evidence type="ECO:0000313" key="10">
    <source>
        <dbReference type="Proteomes" id="UP000628442"/>
    </source>
</evidence>
<evidence type="ECO:0000313" key="8">
    <source>
        <dbReference type="EMBL" id="QBI02185.1"/>
    </source>
</evidence>
<reference evidence="8 9" key="2">
    <citation type="submission" date="2019-02" db="EMBL/GenBank/DDBJ databases">
        <title>Draft Genome Sequences of Six Type Strains of the Genus Massilia.</title>
        <authorList>
            <person name="Miess H."/>
            <person name="Frediansyhah A."/>
            <person name="Gross H."/>
        </authorList>
    </citation>
    <scope>NUCLEOTIDE SEQUENCE [LARGE SCALE GENOMIC DNA]</scope>
    <source>
        <strain evidence="8 9">DSM 17472</strain>
    </source>
</reference>
<keyword evidence="9" id="KW-1185">Reference proteome</keyword>
<reference evidence="7" key="3">
    <citation type="submission" date="2022-12" db="EMBL/GenBank/DDBJ databases">
        <authorList>
            <person name="Sun Q."/>
            <person name="Kim S."/>
        </authorList>
    </citation>
    <scope>NUCLEOTIDE SEQUENCE</scope>
    <source>
        <strain evidence="7">KCTC 12343</strain>
    </source>
</reference>
<dbReference type="PANTHER" id="PTHR43280">
    <property type="entry name" value="ARAC-FAMILY TRANSCRIPTIONAL REGULATOR"/>
    <property type="match status" value="1"/>
</dbReference>
<dbReference type="EMBL" id="BMWV01000013">
    <property type="protein sequence ID" value="GGY59884.1"/>
    <property type="molecule type" value="Genomic_DNA"/>
</dbReference>
<keyword evidence="4" id="KW-0804">Transcription</keyword>
<proteinExistence type="predicted"/>
<dbReference type="InterPro" id="IPR020449">
    <property type="entry name" value="Tscrpt_reg_AraC-type_HTH"/>
</dbReference>
<evidence type="ECO:0000256" key="4">
    <source>
        <dbReference type="ARBA" id="ARBA00023163"/>
    </source>
</evidence>
<dbReference type="OrthoDB" id="9803764at2"/>
<keyword evidence="3" id="KW-0010">Activator</keyword>
<dbReference type="PROSITE" id="PS01124">
    <property type="entry name" value="HTH_ARAC_FAMILY_2"/>
    <property type="match status" value="1"/>
</dbReference>
<dbReference type="Proteomes" id="UP000628442">
    <property type="component" value="Unassembled WGS sequence"/>
</dbReference>
<dbReference type="InterPro" id="IPR037923">
    <property type="entry name" value="HTH-like"/>
</dbReference>
<dbReference type="Pfam" id="PF02311">
    <property type="entry name" value="AraC_binding"/>
    <property type="match status" value="1"/>
</dbReference>
<dbReference type="SUPFAM" id="SSF46689">
    <property type="entry name" value="Homeodomain-like"/>
    <property type="match status" value="1"/>
</dbReference>
<dbReference type="AlphaFoldDB" id="A0A411X015"/>
<dbReference type="Gene3D" id="1.10.10.60">
    <property type="entry name" value="Homeodomain-like"/>
    <property type="match status" value="1"/>
</dbReference>
<dbReference type="CDD" id="cd06999">
    <property type="entry name" value="cupin_HpaA-like_N"/>
    <property type="match status" value="1"/>
</dbReference>
<dbReference type="Proteomes" id="UP000292307">
    <property type="component" value="Chromosome"/>
</dbReference>
<organism evidence="7 10">
    <name type="scientific">Pseudoduganella albidiflava</name>
    <dbReference type="NCBI Taxonomy" id="321983"/>
    <lineage>
        <taxon>Bacteria</taxon>
        <taxon>Pseudomonadati</taxon>
        <taxon>Pseudomonadota</taxon>
        <taxon>Betaproteobacteria</taxon>
        <taxon>Burkholderiales</taxon>
        <taxon>Oxalobacteraceae</taxon>
        <taxon>Telluria group</taxon>
        <taxon>Pseudoduganella</taxon>
    </lineage>
</organism>
<dbReference type="EMBL" id="CP036401">
    <property type="protein sequence ID" value="QBI02185.1"/>
    <property type="molecule type" value="Genomic_DNA"/>
</dbReference>